<reference evidence="1 4" key="2">
    <citation type="submission" date="2019-07" db="EMBL/GenBank/DDBJ databases">
        <title>Whole genome shotgun sequence of Lactobacillus siliginis NBRC 101315.</title>
        <authorList>
            <person name="Hosoyama A."/>
            <person name="Uohara A."/>
            <person name="Ohji S."/>
            <person name="Ichikawa N."/>
        </authorList>
    </citation>
    <scope>NUCLEOTIDE SEQUENCE [LARGE SCALE GENOMIC DNA]</scope>
    <source>
        <strain evidence="1 4">NBRC 101315</strain>
    </source>
</reference>
<dbReference type="InterPro" id="IPR017853">
    <property type="entry name" value="GH"/>
</dbReference>
<organism evidence="2 3">
    <name type="scientific">Furfurilactobacillus siliginis</name>
    <dbReference type="NCBI Taxonomy" id="348151"/>
    <lineage>
        <taxon>Bacteria</taxon>
        <taxon>Bacillati</taxon>
        <taxon>Bacillota</taxon>
        <taxon>Bacilli</taxon>
        <taxon>Lactobacillales</taxon>
        <taxon>Lactobacillaceae</taxon>
        <taxon>Furfurilactobacillus</taxon>
    </lineage>
</organism>
<accession>A0A0R2L8S4</accession>
<proteinExistence type="predicted"/>
<dbReference type="SUPFAM" id="SSF51445">
    <property type="entry name" value="(Trans)glycosidases"/>
    <property type="match status" value="1"/>
</dbReference>
<evidence type="ECO:0000313" key="3">
    <source>
        <dbReference type="Proteomes" id="UP000051139"/>
    </source>
</evidence>
<evidence type="ECO:0008006" key="5">
    <source>
        <dbReference type="Google" id="ProtNLM"/>
    </source>
</evidence>
<dbReference type="EMBL" id="BJUD01000015">
    <property type="protein sequence ID" value="GEK28689.1"/>
    <property type="molecule type" value="Genomic_DNA"/>
</dbReference>
<gene>
    <name evidence="2" type="ORF">IV55_GL001977</name>
    <name evidence="1" type="ORF">LSI01_10000</name>
</gene>
<dbReference type="EMBL" id="JQCB01000008">
    <property type="protein sequence ID" value="KRN95514.1"/>
    <property type="molecule type" value="Genomic_DNA"/>
</dbReference>
<dbReference type="Proteomes" id="UP000051139">
    <property type="component" value="Unassembled WGS sequence"/>
</dbReference>
<protein>
    <recommendedName>
        <fullName evidence="5">Glycoside hydrolase family 5 domain-containing protein</fullName>
    </recommendedName>
</protein>
<reference evidence="2 3" key="1">
    <citation type="journal article" date="2015" name="Genome Announc.">
        <title>Expanding the biotechnology potential of lactobacilli through comparative genomics of 213 strains and associated genera.</title>
        <authorList>
            <person name="Sun Z."/>
            <person name="Harris H.M."/>
            <person name="McCann A."/>
            <person name="Guo C."/>
            <person name="Argimon S."/>
            <person name="Zhang W."/>
            <person name="Yang X."/>
            <person name="Jeffery I.B."/>
            <person name="Cooney J.C."/>
            <person name="Kagawa T.F."/>
            <person name="Liu W."/>
            <person name="Song Y."/>
            <person name="Salvetti E."/>
            <person name="Wrobel A."/>
            <person name="Rasinkangas P."/>
            <person name="Parkhill J."/>
            <person name="Rea M.C."/>
            <person name="O'Sullivan O."/>
            <person name="Ritari J."/>
            <person name="Douillard F.P."/>
            <person name="Paul Ross R."/>
            <person name="Yang R."/>
            <person name="Briner A.E."/>
            <person name="Felis G.E."/>
            <person name="de Vos W.M."/>
            <person name="Barrangou R."/>
            <person name="Klaenhammer T.R."/>
            <person name="Caufield P.W."/>
            <person name="Cui Y."/>
            <person name="Zhang H."/>
            <person name="O'Toole P.W."/>
        </authorList>
    </citation>
    <scope>NUCLEOTIDE SEQUENCE [LARGE SCALE GENOMIC DNA]</scope>
    <source>
        <strain evidence="2 3">DSM 22696</strain>
    </source>
</reference>
<dbReference type="Proteomes" id="UP000321429">
    <property type="component" value="Unassembled WGS sequence"/>
</dbReference>
<dbReference type="PATRIC" id="fig|348151.3.peg.2030"/>
<comment type="caution">
    <text evidence="2">The sequence shown here is derived from an EMBL/GenBank/DDBJ whole genome shotgun (WGS) entry which is preliminary data.</text>
</comment>
<dbReference type="RefSeq" id="WP_057810727.1">
    <property type="nucleotide sequence ID" value="NZ_BJUD01000015.1"/>
</dbReference>
<dbReference type="STRING" id="348151.IV55_GL001977"/>
<evidence type="ECO:0000313" key="4">
    <source>
        <dbReference type="Proteomes" id="UP000321429"/>
    </source>
</evidence>
<evidence type="ECO:0000313" key="1">
    <source>
        <dbReference type="EMBL" id="GEK28689.1"/>
    </source>
</evidence>
<keyword evidence="3" id="KW-1185">Reference proteome</keyword>
<dbReference type="Gene3D" id="3.20.20.80">
    <property type="entry name" value="Glycosidases"/>
    <property type="match status" value="1"/>
</dbReference>
<dbReference type="AlphaFoldDB" id="A0A0R2L8S4"/>
<dbReference type="OrthoDB" id="9776971at2"/>
<name>A0A0R2L8S4_9LACO</name>
<sequence length="501" mass="57085">MINQSYVLARRKPFNERFGMFLWPYDHSGYNAVFFKKQLDAALDLGVGLISIGSRPDNANDDVGAIDGAFDMAQNAGMAVRTTLGAGAALNGDAVDYPNHIHDMDDWNKRYVQHLAGRNLIWDASNEANNPGFWYGKSSYYDHSLIKDWLSVDKVLYNYVRQYDPGSIFLNGDLFRGPYDLQKGQWADEWDVMIQDGLMNFGDAVSVHPYLEDGFTGYQHSPESLLQEMATPDNATLPLVITEFSYNRSTMDANQQADWLARAWFIFDYMQVPFVLHYGLWDEYQDDNGSYAIFDHDWNAYPAATSLKYWLHELKGYYFNQRISVGNDAADFVLDYIEDTEHKLIGWTSGADHQVTVNGHTYTITNSPQLLSTYTAPIKLVTVDSIWHLKDVLNTNFSQIAQFTTTCLTKLKKVYPDLDVSANVDQITATTLGREFRLQVIQGSQQSVELLERVATVIRKIGHQLQLVNVPIPRTLMLRKEDYNSMIAALTQNINLIEQFE</sequence>
<evidence type="ECO:0000313" key="2">
    <source>
        <dbReference type="EMBL" id="KRN95514.1"/>
    </source>
</evidence>